<reference evidence="2" key="1">
    <citation type="journal article" date="2005" name="BMC Biol.">
        <title>The sequence of rice chromosomes 11 and 12, rich in disease resistance genes and recent gene duplications.</title>
        <authorList>
            <consortium name="The rice chromosomes 11 and 12 sequencing consortia"/>
        </authorList>
    </citation>
    <scope>NUCLEOTIDE SEQUENCE [LARGE SCALE GENOMIC DNA]</scope>
</reference>
<evidence type="ECO:0000313" key="2">
    <source>
        <dbReference type="EMBL" id="ABA96902.1"/>
    </source>
</evidence>
<accession>Q2QVB8</accession>
<dbReference type="EMBL" id="DP000011">
    <property type="protein sequence ID" value="ABA96902.1"/>
    <property type="molecule type" value="Genomic_DNA"/>
</dbReference>
<reference evidence="2" key="3">
    <citation type="submission" date="2006-01" db="EMBL/GenBank/DDBJ databases">
        <authorList>
            <person name="Buell R."/>
        </authorList>
    </citation>
    <scope>NUCLEOTIDE SEQUENCE</scope>
</reference>
<feature type="compositionally biased region" description="Basic and acidic residues" evidence="1">
    <location>
        <begin position="69"/>
        <end position="78"/>
    </location>
</feature>
<evidence type="ECO:0000256" key="1">
    <source>
        <dbReference type="SAM" id="MobiDB-lite"/>
    </source>
</evidence>
<feature type="compositionally biased region" description="Basic residues" evidence="1">
    <location>
        <begin position="16"/>
        <end position="30"/>
    </location>
</feature>
<feature type="region of interest" description="Disordered" evidence="1">
    <location>
        <begin position="1"/>
        <end position="78"/>
    </location>
</feature>
<proteinExistence type="predicted"/>
<dbReference type="AlphaFoldDB" id="Q2QVB8"/>
<sequence>MWRGSGDLPPVATARLPHRSRAARLRRRPQPRVVPAEQPVFPPPRSDLEPPDWFESQSERESAGVFGDEEAKNLPKRR</sequence>
<protein>
    <submittedName>
        <fullName evidence="2">Retrotransposon protein, putative, Ty1-copia subclass, expressed</fullName>
    </submittedName>
</protein>
<organism evidence="2">
    <name type="scientific">Oryza sativa subsp. japonica</name>
    <name type="common">Rice</name>
    <dbReference type="NCBI Taxonomy" id="39947"/>
    <lineage>
        <taxon>Eukaryota</taxon>
        <taxon>Viridiplantae</taxon>
        <taxon>Streptophyta</taxon>
        <taxon>Embryophyta</taxon>
        <taxon>Tracheophyta</taxon>
        <taxon>Spermatophyta</taxon>
        <taxon>Magnoliopsida</taxon>
        <taxon>Liliopsida</taxon>
        <taxon>Poales</taxon>
        <taxon>Poaceae</taxon>
        <taxon>BOP clade</taxon>
        <taxon>Oryzoideae</taxon>
        <taxon>Oryzeae</taxon>
        <taxon>Oryzinae</taxon>
        <taxon>Oryza</taxon>
        <taxon>Oryza sativa</taxon>
    </lineage>
</organism>
<name>Q2QVB8_ORYSJ</name>
<gene>
    <name evidence="2" type="ordered locus">LOC_Os12g13350</name>
</gene>
<reference evidence="2" key="2">
    <citation type="submission" date="2005-04" db="EMBL/GenBank/DDBJ databases">
        <authorList>
            <person name="Buell C.R."/>
            <person name="Wing R.A."/>
            <person name="McCombie W.A."/>
            <person name="Ouyang S."/>
        </authorList>
    </citation>
    <scope>NUCLEOTIDE SEQUENCE</scope>
</reference>